<dbReference type="GO" id="GO:0004348">
    <property type="term" value="F:glucosylceramidase activity"/>
    <property type="evidence" value="ECO:0007669"/>
    <property type="project" value="InterPro"/>
</dbReference>
<dbReference type="PANTHER" id="PTHR11069">
    <property type="entry name" value="GLUCOSYLCERAMIDASE"/>
    <property type="match status" value="1"/>
</dbReference>
<dbReference type="Gene3D" id="3.20.20.80">
    <property type="entry name" value="Glycosidases"/>
    <property type="match status" value="1"/>
</dbReference>
<name>A0A1T5ACT6_9SPHI</name>
<dbReference type="InterPro" id="IPR013780">
    <property type="entry name" value="Glyco_hydro_b"/>
</dbReference>
<evidence type="ECO:0000256" key="3">
    <source>
        <dbReference type="ARBA" id="ARBA00022801"/>
    </source>
</evidence>
<dbReference type="InterPro" id="IPR001139">
    <property type="entry name" value="Glyco_hydro_30"/>
</dbReference>
<organism evidence="7 8">
    <name type="scientific">Daejeonella lutea</name>
    <dbReference type="NCBI Taxonomy" id="572036"/>
    <lineage>
        <taxon>Bacteria</taxon>
        <taxon>Pseudomonadati</taxon>
        <taxon>Bacteroidota</taxon>
        <taxon>Sphingobacteriia</taxon>
        <taxon>Sphingobacteriales</taxon>
        <taxon>Sphingobacteriaceae</taxon>
        <taxon>Daejeonella</taxon>
    </lineage>
</organism>
<reference evidence="8" key="1">
    <citation type="submission" date="2017-02" db="EMBL/GenBank/DDBJ databases">
        <authorList>
            <person name="Varghese N."/>
            <person name="Submissions S."/>
        </authorList>
    </citation>
    <scope>NUCLEOTIDE SEQUENCE [LARGE SCALE GENOMIC DNA]</scope>
    <source>
        <strain evidence="8">DSM 22385</strain>
    </source>
</reference>
<dbReference type="PANTHER" id="PTHR11069:SF23">
    <property type="entry name" value="LYSOSOMAL ACID GLUCOSYLCERAMIDASE"/>
    <property type="match status" value="1"/>
</dbReference>
<dbReference type="PRINTS" id="PR00843">
    <property type="entry name" value="GLHYDRLASE30"/>
</dbReference>
<evidence type="ECO:0000259" key="6">
    <source>
        <dbReference type="Pfam" id="PF17189"/>
    </source>
</evidence>
<evidence type="ECO:0000313" key="7">
    <source>
        <dbReference type="EMBL" id="SKB32821.1"/>
    </source>
</evidence>
<gene>
    <name evidence="7" type="ORF">SAMN05661099_0584</name>
</gene>
<dbReference type="EMBL" id="FUYR01000001">
    <property type="protein sequence ID" value="SKB32821.1"/>
    <property type="molecule type" value="Genomic_DNA"/>
</dbReference>
<dbReference type="Pfam" id="PF17189">
    <property type="entry name" value="Glyco_hydro_30C"/>
    <property type="match status" value="1"/>
</dbReference>
<evidence type="ECO:0000256" key="4">
    <source>
        <dbReference type="RuleBase" id="RU361188"/>
    </source>
</evidence>
<feature type="domain" description="Glycosyl hydrolase family 30 beta sandwich" evidence="6">
    <location>
        <begin position="419"/>
        <end position="478"/>
    </location>
</feature>
<comment type="similarity">
    <text evidence="1 4">Belongs to the glycosyl hydrolase 30 family.</text>
</comment>
<keyword evidence="4" id="KW-0326">Glycosidase</keyword>
<dbReference type="InterPro" id="IPR033452">
    <property type="entry name" value="GH30_C"/>
</dbReference>
<dbReference type="Pfam" id="PF02055">
    <property type="entry name" value="Glyco_hydro_30"/>
    <property type="match status" value="1"/>
</dbReference>
<evidence type="ECO:0000259" key="5">
    <source>
        <dbReference type="Pfam" id="PF02055"/>
    </source>
</evidence>
<feature type="domain" description="Glycosyl hydrolase family 30 TIM-barrel" evidence="5">
    <location>
        <begin position="83"/>
        <end position="416"/>
    </location>
</feature>
<dbReference type="AlphaFoldDB" id="A0A1T5ACT6"/>
<keyword evidence="3 4" id="KW-0378">Hydrolase</keyword>
<dbReference type="SUPFAM" id="SSF51445">
    <property type="entry name" value="(Trans)glycosidases"/>
    <property type="match status" value="1"/>
</dbReference>
<dbReference type="Proteomes" id="UP000189981">
    <property type="component" value="Unassembled WGS sequence"/>
</dbReference>
<keyword evidence="8" id="KW-1185">Reference proteome</keyword>
<dbReference type="GO" id="GO:0016020">
    <property type="term" value="C:membrane"/>
    <property type="evidence" value="ECO:0007669"/>
    <property type="project" value="GOC"/>
</dbReference>
<dbReference type="Gene3D" id="2.60.40.1180">
    <property type="entry name" value="Golgi alpha-mannosidase II"/>
    <property type="match status" value="1"/>
</dbReference>
<keyword evidence="2" id="KW-0732">Signal</keyword>
<evidence type="ECO:0000256" key="2">
    <source>
        <dbReference type="ARBA" id="ARBA00022729"/>
    </source>
</evidence>
<sequence>MSNDIPPNKYFTMRLNVKCILQVVLLLFSLSGYAQKAEGVALWLTNADRSALFEEQQQPMSFSNLETNGPTIAVDDKNNYQEIDGFGFSLTQGSAMHIIRMEPAARAALLKELFAQDGKNIGISYIRLSIGASDLNERIFSYNDLPAGETDPEMLKFNLGPDHQDVIPVMKEILTINPDIKIMGSPWSPPVWMKLVPDTRGSMLKPEWHSAYAKYFVRYIQDMKKEGIAIDAITVQNEPLHPGNNPSLLMPAPDQAIFIKNHLGPAFKKAGIKTKIVLFDHNADRPDYAISIMDDPEVKQYVDGSGFHLYAGRIEALSDVHAAHPDKNVYFTEQMVTERPNSPRINITNPVGRLIIGATRNWSRNVIEWNLAADPQNKPYTDRGGCPSCQGAITIDKNTVTRNLAYYSVAHASKFVRPGSVRISSNEVEGLLNVAFKNPQGKRVLIVANTGPDSAEFNIKSKGKVLSTKLNSGSVGTYIW</sequence>
<dbReference type="GO" id="GO:0006680">
    <property type="term" value="P:glucosylceramide catabolic process"/>
    <property type="evidence" value="ECO:0007669"/>
    <property type="project" value="TreeGrafter"/>
</dbReference>
<proteinExistence type="inferred from homology"/>
<evidence type="ECO:0000256" key="1">
    <source>
        <dbReference type="ARBA" id="ARBA00005382"/>
    </source>
</evidence>
<dbReference type="STRING" id="572036.SAMN05661099_0584"/>
<protein>
    <submittedName>
        <fullName evidence="7">Glucosylceramidase</fullName>
    </submittedName>
</protein>
<evidence type="ECO:0000313" key="8">
    <source>
        <dbReference type="Proteomes" id="UP000189981"/>
    </source>
</evidence>
<dbReference type="InterPro" id="IPR033453">
    <property type="entry name" value="Glyco_hydro_30_TIM-barrel"/>
</dbReference>
<accession>A0A1T5ACT6</accession>
<dbReference type="InterPro" id="IPR017853">
    <property type="entry name" value="GH"/>
</dbReference>